<evidence type="ECO:0000256" key="1">
    <source>
        <dbReference type="SAM" id="Phobius"/>
    </source>
</evidence>
<dbReference type="Pfam" id="PF16220">
    <property type="entry name" value="DUF4880"/>
    <property type="match status" value="1"/>
</dbReference>
<dbReference type="STRING" id="1293890.TALK_04310"/>
<organism evidence="4 5">
    <name type="scientific">Thalassospira alkalitolerans</name>
    <dbReference type="NCBI Taxonomy" id="1293890"/>
    <lineage>
        <taxon>Bacteria</taxon>
        <taxon>Pseudomonadati</taxon>
        <taxon>Pseudomonadota</taxon>
        <taxon>Alphaproteobacteria</taxon>
        <taxon>Rhodospirillales</taxon>
        <taxon>Thalassospiraceae</taxon>
        <taxon>Thalassospira</taxon>
    </lineage>
</organism>
<reference evidence="4 5" key="1">
    <citation type="submission" date="2014-03" db="EMBL/GenBank/DDBJ databases">
        <title>The draft genome sequence of Thalassospira alkalitolerans JCM 18968.</title>
        <authorList>
            <person name="Lai Q."/>
            <person name="Shao Z."/>
        </authorList>
    </citation>
    <scope>NUCLEOTIDE SEQUENCE [LARGE SCALE GENOMIC DNA]</scope>
    <source>
        <strain evidence="4 5">JCM 18968</strain>
    </source>
</reference>
<dbReference type="GO" id="GO:0016989">
    <property type="term" value="F:sigma factor antagonist activity"/>
    <property type="evidence" value="ECO:0007669"/>
    <property type="project" value="TreeGrafter"/>
</dbReference>
<dbReference type="InterPro" id="IPR012373">
    <property type="entry name" value="Ferrdict_sens_TM"/>
</dbReference>
<evidence type="ECO:0000259" key="3">
    <source>
        <dbReference type="Pfam" id="PF16220"/>
    </source>
</evidence>
<feature type="domain" description="FecR N-terminal" evidence="3">
    <location>
        <begin position="7"/>
        <end position="48"/>
    </location>
</feature>
<dbReference type="OrthoDB" id="1098280at2"/>
<comment type="caution">
    <text evidence="4">The sequence shown here is derived from an EMBL/GenBank/DDBJ whole genome shotgun (WGS) entry which is preliminary data.</text>
</comment>
<dbReference type="InterPro" id="IPR006860">
    <property type="entry name" value="FecR"/>
</dbReference>
<dbReference type="PIRSF" id="PIRSF018266">
    <property type="entry name" value="FecR"/>
    <property type="match status" value="1"/>
</dbReference>
<keyword evidence="1" id="KW-0812">Transmembrane</keyword>
<protein>
    <recommendedName>
        <fullName evidence="6">Iron dicitrate transport regulator FecR</fullName>
    </recommendedName>
</protein>
<keyword evidence="1" id="KW-0472">Membrane</keyword>
<evidence type="ECO:0000259" key="2">
    <source>
        <dbReference type="Pfam" id="PF04773"/>
    </source>
</evidence>
<dbReference type="EMBL" id="JFKB01000002">
    <property type="protein sequence ID" value="OSQ49564.1"/>
    <property type="molecule type" value="Genomic_DNA"/>
</dbReference>
<proteinExistence type="predicted"/>
<dbReference type="AlphaFoldDB" id="A0A1Y2LFQ7"/>
<feature type="transmembrane region" description="Helical" evidence="1">
    <location>
        <begin position="105"/>
        <end position="123"/>
    </location>
</feature>
<dbReference type="Gene3D" id="2.60.120.1440">
    <property type="match status" value="1"/>
</dbReference>
<feature type="domain" description="FecR protein" evidence="2">
    <location>
        <begin position="135"/>
        <end position="226"/>
    </location>
</feature>
<dbReference type="RefSeq" id="WP_085616214.1">
    <property type="nucleotide sequence ID" value="NZ_JFKB01000002.1"/>
</dbReference>
<gene>
    <name evidence="4" type="ORF">TALK_04310</name>
</gene>
<evidence type="ECO:0008006" key="6">
    <source>
        <dbReference type="Google" id="ProtNLM"/>
    </source>
</evidence>
<dbReference type="Proteomes" id="UP000193396">
    <property type="component" value="Unassembled WGS sequence"/>
</dbReference>
<dbReference type="Gene3D" id="3.55.50.30">
    <property type="match status" value="1"/>
</dbReference>
<sequence>MATDLGDQAIEWLVMLQSGDATARDRAGFADWCAQSPDHARAVAEARSLLAGIDETKIAQQWRDNRDIGAAVGAMASPAPAPITGHRKSFPKSRPKSHMRRAGKAAIWAATVCILMVAILGGVEAIGPIARWTADYSTATGQQRTVVLGDGSMAHMNTASAFSVDFSGPRREIHLEAGEVIFDVAKDASHPFVVSANGGEARAVGTIYGVRLDGDVTDVTVREGIVDVSNGDHETRRITVGQQARYRGDGKVEYIENADLAAYGSWQRGKLIFNQRRLGDVIGEVARYQRGQIVIAREALRDLKVTGVFAIDDLNALLASIEQTTSARVTHLPLLAVIY</sequence>
<dbReference type="Pfam" id="PF04773">
    <property type="entry name" value="FecR"/>
    <property type="match status" value="1"/>
</dbReference>
<keyword evidence="1" id="KW-1133">Transmembrane helix</keyword>
<dbReference type="InterPro" id="IPR032623">
    <property type="entry name" value="FecR_N"/>
</dbReference>
<evidence type="ECO:0000313" key="5">
    <source>
        <dbReference type="Proteomes" id="UP000193396"/>
    </source>
</evidence>
<name>A0A1Y2LFQ7_9PROT</name>
<keyword evidence="5" id="KW-1185">Reference proteome</keyword>
<evidence type="ECO:0000313" key="4">
    <source>
        <dbReference type="EMBL" id="OSQ49564.1"/>
    </source>
</evidence>
<accession>A0A1Y2LFQ7</accession>
<dbReference type="PANTHER" id="PTHR30273">
    <property type="entry name" value="PERIPLASMIC SIGNAL SENSOR AND SIGMA FACTOR ACTIVATOR FECR-RELATED"/>
    <property type="match status" value="1"/>
</dbReference>
<dbReference type="PANTHER" id="PTHR30273:SF2">
    <property type="entry name" value="PROTEIN FECR"/>
    <property type="match status" value="1"/>
</dbReference>